<name>A0ABV8DGW7_9BURK</name>
<gene>
    <name evidence="1" type="ORF">ACFOW3_24545</name>
</gene>
<dbReference type="RefSeq" id="WP_252636005.1">
    <property type="nucleotide sequence ID" value="NZ_JAMXAX010000295.1"/>
</dbReference>
<protein>
    <submittedName>
        <fullName evidence="1">Uncharacterized protein</fullName>
    </submittedName>
</protein>
<sequence length="67" mass="7425">FLLSEFGKNVFVIVALSTLAYSQDFCSSLVIELASSDPDGLLEHAASKQARPQRDSFVFMVIGWDKK</sequence>
<accession>A0ABV8DGW7</accession>
<comment type="caution">
    <text evidence="1">The sequence shown here is derived from an EMBL/GenBank/DDBJ whole genome shotgun (WGS) entry which is preliminary data.</text>
</comment>
<dbReference type="EMBL" id="JBHSAJ010000123">
    <property type="protein sequence ID" value="MFC3937803.1"/>
    <property type="molecule type" value="Genomic_DNA"/>
</dbReference>
<organism evidence="1 2">
    <name type="scientific">Acidovorax facilis</name>
    <dbReference type="NCBI Taxonomy" id="12917"/>
    <lineage>
        <taxon>Bacteria</taxon>
        <taxon>Pseudomonadati</taxon>
        <taxon>Pseudomonadota</taxon>
        <taxon>Betaproteobacteria</taxon>
        <taxon>Burkholderiales</taxon>
        <taxon>Comamonadaceae</taxon>
        <taxon>Acidovorax</taxon>
    </lineage>
</organism>
<evidence type="ECO:0000313" key="1">
    <source>
        <dbReference type="EMBL" id="MFC3937803.1"/>
    </source>
</evidence>
<dbReference type="Proteomes" id="UP001595693">
    <property type="component" value="Unassembled WGS sequence"/>
</dbReference>
<reference evidence="2" key="1">
    <citation type="journal article" date="2019" name="Int. J. Syst. Evol. Microbiol.">
        <title>The Global Catalogue of Microorganisms (GCM) 10K type strain sequencing project: providing services to taxonomists for standard genome sequencing and annotation.</title>
        <authorList>
            <consortium name="The Broad Institute Genomics Platform"/>
            <consortium name="The Broad Institute Genome Sequencing Center for Infectious Disease"/>
            <person name="Wu L."/>
            <person name="Ma J."/>
        </authorList>
    </citation>
    <scope>NUCLEOTIDE SEQUENCE [LARGE SCALE GENOMIC DNA]</scope>
    <source>
        <strain evidence="2">CCUG 2113</strain>
    </source>
</reference>
<evidence type="ECO:0000313" key="2">
    <source>
        <dbReference type="Proteomes" id="UP001595693"/>
    </source>
</evidence>
<feature type="non-terminal residue" evidence="1">
    <location>
        <position position="1"/>
    </location>
</feature>
<keyword evidence="2" id="KW-1185">Reference proteome</keyword>
<proteinExistence type="predicted"/>